<dbReference type="Proteomes" id="UP000009183">
    <property type="component" value="Chromosome 10"/>
</dbReference>
<organism evidence="1 2">
    <name type="scientific">Vitis vinifera</name>
    <name type="common">Grape</name>
    <dbReference type="NCBI Taxonomy" id="29760"/>
    <lineage>
        <taxon>Eukaryota</taxon>
        <taxon>Viridiplantae</taxon>
        <taxon>Streptophyta</taxon>
        <taxon>Embryophyta</taxon>
        <taxon>Tracheophyta</taxon>
        <taxon>Spermatophyta</taxon>
        <taxon>Magnoliopsida</taxon>
        <taxon>eudicotyledons</taxon>
        <taxon>Gunneridae</taxon>
        <taxon>Pentapetalae</taxon>
        <taxon>rosids</taxon>
        <taxon>Vitales</taxon>
        <taxon>Vitaceae</taxon>
        <taxon>Viteae</taxon>
        <taxon>Vitis</taxon>
    </lineage>
</organism>
<dbReference type="PaxDb" id="29760-VIT_10s0003g00170.t01"/>
<keyword evidence="2" id="KW-1185">Reference proteome</keyword>
<evidence type="ECO:0000313" key="1">
    <source>
        <dbReference type="EMBL" id="CBI30602.3"/>
    </source>
</evidence>
<dbReference type="EMBL" id="FN595992">
    <property type="protein sequence ID" value="CBI30602.3"/>
    <property type="molecule type" value="Genomic_DNA"/>
</dbReference>
<proteinExistence type="predicted"/>
<name>D7TJD0_VITVI</name>
<evidence type="ECO:0000313" key="2">
    <source>
        <dbReference type="Proteomes" id="UP000009183"/>
    </source>
</evidence>
<gene>
    <name evidence="1" type="ordered locus">VIT_10s0003g00170</name>
</gene>
<accession>D7TJD0</accession>
<sequence length="200" mass="22206">MYLCGDEWMSGDIVSDKLEWCFAQCASLHDSVTDARNLLVLHRHPCANLKKIGSMLTKDEMRASPSAPTSIKGGLGLAPVSTKLFTILSRSSFPLPSFNPPEGSPAPPLSLRTSQKRLSFFSALWYPVSSTFFFYSNPTAAREDPESYGDDGRVFSSRVYRSCCVPPRSQFLLPRSLQPHGHPISQFPGICWMVVDGEER</sequence>
<dbReference type="HOGENOM" id="CLU_1368363_0_0_1"/>
<dbReference type="AlphaFoldDB" id="D7TJD0"/>
<dbReference type="InParanoid" id="D7TJD0"/>
<protein>
    <submittedName>
        <fullName evidence="1">Uncharacterized protein</fullName>
    </submittedName>
</protein>
<reference evidence="2" key="1">
    <citation type="journal article" date="2007" name="Nature">
        <title>The grapevine genome sequence suggests ancestral hexaploidization in major angiosperm phyla.</title>
        <authorList>
            <consortium name="The French-Italian Public Consortium for Grapevine Genome Characterization."/>
            <person name="Jaillon O."/>
            <person name="Aury J.-M."/>
            <person name="Noel B."/>
            <person name="Policriti A."/>
            <person name="Clepet C."/>
            <person name="Casagrande A."/>
            <person name="Choisne N."/>
            <person name="Aubourg S."/>
            <person name="Vitulo N."/>
            <person name="Jubin C."/>
            <person name="Vezzi A."/>
            <person name="Legeai F."/>
            <person name="Hugueney P."/>
            <person name="Dasilva C."/>
            <person name="Horner D."/>
            <person name="Mica E."/>
            <person name="Jublot D."/>
            <person name="Poulain J."/>
            <person name="Bruyere C."/>
            <person name="Billault A."/>
            <person name="Segurens B."/>
            <person name="Gouyvenoux M."/>
            <person name="Ugarte E."/>
            <person name="Cattonaro F."/>
            <person name="Anthouard V."/>
            <person name="Vico V."/>
            <person name="Del Fabbro C."/>
            <person name="Alaux M."/>
            <person name="Di Gaspero G."/>
            <person name="Dumas V."/>
            <person name="Felice N."/>
            <person name="Paillard S."/>
            <person name="Juman I."/>
            <person name="Moroldo M."/>
            <person name="Scalabrin S."/>
            <person name="Canaguier A."/>
            <person name="Le Clainche I."/>
            <person name="Malacrida G."/>
            <person name="Durand E."/>
            <person name="Pesole G."/>
            <person name="Laucou V."/>
            <person name="Chatelet P."/>
            <person name="Merdinoglu D."/>
            <person name="Delledonne M."/>
            <person name="Pezzotti M."/>
            <person name="Lecharny A."/>
            <person name="Scarpelli C."/>
            <person name="Artiguenave F."/>
            <person name="Pe M.E."/>
            <person name="Valle G."/>
            <person name="Morgante M."/>
            <person name="Caboche M."/>
            <person name="Adam-Blondon A.-F."/>
            <person name="Weissenbach J."/>
            <person name="Quetier F."/>
            <person name="Wincker P."/>
        </authorList>
    </citation>
    <scope>NUCLEOTIDE SEQUENCE [LARGE SCALE GENOMIC DNA]</scope>
    <source>
        <strain evidence="2">cv. Pinot noir / PN40024</strain>
    </source>
</reference>